<dbReference type="Gene3D" id="1.20.120.1750">
    <property type="match status" value="1"/>
</dbReference>
<evidence type="ECO:0000256" key="2">
    <source>
        <dbReference type="ARBA" id="ARBA00004906"/>
    </source>
</evidence>
<dbReference type="PROSITE" id="PS51873">
    <property type="entry name" value="TRIAD"/>
    <property type="match status" value="1"/>
</dbReference>
<dbReference type="Proteomes" id="UP000481153">
    <property type="component" value="Unassembled WGS sequence"/>
</dbReference>
<dbReference type="Pfam" id="PF00092">
    <property type="entry name" value="VWA"/>
    <property type="match status" value="1"/>
</dbReference>
<dbReference type="SUPFAM" id="SSF53300">
    <property type="entry name" value="vWA-like"/>
    <property type="match status" value="1"/>
</dbReference>
<evidence type="ECO:0000256" key="5">
    <source>
        <dbReference type="ARBA" id="ARBA00022723"/>
    </source>
</evidence>
<evidence type="ECO:0000259" key="11">
    <source>
        <dbReference type="PROSITE" id="PS51873"/>
    </source>
</evidence>
<dbReference type="InterPro" id="IPR002035">
    <property type="entry name" value="VWF_A"/>
</dbReference>
<gene>
    <name evidence="12" type="ORF">Ae201684_000981</name>
</gene>
<evidence type="ECO:0000313" key="12">
    <source>
        <dbReference type="EMBL" id="KAF0744505.1"/>
    </source>
</evidence>
<dbReference type="InterPro" id="IPR052969">
    <property type="entry name" value="Thr-specific_kinase-like"/>
</dbReference>
<dbReference type="EMBL" id="VJMJ01000009">
    <property type="protein sequence ID" value="KAF0744505.1"/>
    <property type="molecule type" value="Genomic_DNA"/>
</dbReference>
<dbReference type="GO" id="GO:0004674">
    <property type="term" value="F:protein serine/threonine kinase activity"/>
    <property type="evidence" value="ECO:0007669"/>
    <property type="project" value="TreeGrafter"/>
</dbReference>
<evidence type="ECO:0000256" key="8">
    <source>
        <dbReference type="ARBA" id="ARBA00022786"/>
    </source>
</evidence>
<dbReference type="SUPFAM" id="SSF57850">
    <property type="entry name" value="RING/U-box"/>
    <property type="match status" value="1"/>
</dbReference>
<sequence>MEPQAEVEPGAPVDLFFVCDTTGSMGSTVASLAGTIRQVLSVLQLLFNGRVKIHVVSFKDYCSPKNLVVTHRGQRDHTTKELVDFVASLTASGGNGDGAEAIKTALNFTLHTIETIRRGEAGQSVVVIYADDAPHHTETSKTSLNATAEREEIESNPNYRAGYDWVGICKAYQEAHVPVFTFFMKPSVQKIAFYQMLGPLVALSDASTNNITRATIGLLMHLMGYQFEFDNLYNRTSISANGQSITAMAYNNENELPLKPSNLQVHSEPFAFDALEFMREDLTKLPLRFKTETDYQDLVYSIFQEIFTPTNVLAITYNPILGKLWRLVASRRLDDRLQELSTKLSQCVPALNGDSKAQVQKWIEDSHNECEFIRDTIAVNASLSQRPCLVLEAGIASIDMDDLRSLARAPNPGVIKSVQSILTHLRLLPDLPANAFDDEGTPQFIPLDLSDRHLFAFLPHLVHGGTTFSLRGAAVLAMLCCLSGQTTLKDRAEAFLDSLRGDWIPLDKAVDIPECLSLEFVKLMYRGRQYLTETEQLVYTQLRTIYRLRLAATKSVEASIGFVPSKSEVRPDYKAKCESCGFMTSVSLMVTPTKCAHCAERPLEEAIALQREHAMPRDQSHLVECRTCCGIYAVTQVELLNITPKCFYCRHDVANPPAKVECRGCRNLFIDPAGLLGPLTDWKCAVCVQTPHASLTTKTLPFEAFLVANPTWATRFGLLAQTASYVETLFNRHLNYFKLFTQHHDVIFPTDKTPLVDPSTHIVVSGKPVHDVAELAERLTEDILRGSLKDVCNLCFEECLLPAMESACGRCEARVCGACLDAWYGETKPGRMVLLTHLTCAFCRRNPTVATLKKHNKVACALIRSKPEMLRSDMYYGWCVSCYGVKEMVGRDCAVEAPRDVTGFECVECKEKSVVAWQDEGKSCPGCKTPTEKVDGCNHMTCVCGQHWCYVCCVGFDNADDTYAHLYEEHGGAF</sequence>
<comment type="pathway">
    <text evidence="2">Protein modification; protein ubiquitination.</text>
</comment>
<dbReference type="AlphaFoldDB" id="A0A6G0XVU4"/>
<evidence type="ECO:0000256" key="7">
    <source>
        <dbReference type="ARBA" id="ARBA00022771"/>
    </source>
</evidence>
<dbReference type="PROSITE" id="PS50234">
    <property type="entry name" value="VWFA"/>
    <property type="match status" value="1"/>
</dbReference>
<feature type="domain" description="VWFA" evidence="10">
    <location>
        <begin position="14"/>
        <end position="232"/>
    </location>
</feature>
<name>A0A6G0XVU4_9STRA</name>
<evidence type="ECO:0000256" key="1">
    <source>
        <dbReference type="ARBA" id="ARBA00001798"/>
    </source>
</evidence>
<evidence type="ECO:0000256" key="9">
    <source>
        <dbReference type="ARBA" id="ARBA00022833"/>
    </source>
</evidence>
<protein>
    <recommendedName>
        <fullName evidence="3">RBR-type E3 ubiquitin transferase</fullName>
        <ecNumber evidence="3">2.3.2.31</ecNumber>
    </recommendedName>
</protein>
<dbReference type="InterPro" id="IPR036465">
    <property type="entry name" value="vWFA_dom_sf"/>
</dbReference>
<keyword evidence="8" id="KW-0833">Ubl conjugation pathway</keyword>
<keyword evidence="13" id="KW-1185">Reference proteome</keyword>
<feature type="domain" description="RING-type" evidence="11">
    <location>
        <begin position="788"/>
        <end position="974"/>
    </location>
</feature>
<dbReference type="VEuPathDB" id="FungiDB:AeMF1_008497"/>
<reference evidence="12 13" key="1">
    <citation type="submission" date="2019-07" db="EMBL/GenBank/DDBJ databases">
        <title>Genomics analysis of Aphanomyces spp. identifies a new class of oomycete effector associated with host adaptation.</title>
        <authorList>
            <person name="Gaulin E."/>
        </authorList>
    </citation>
    <scope>NUCLEOTIDE SEQUENCE [LARGE SCALE GENOMIC DNA]</scope>
    <source>
        <strain evidence="12 13">ATCC 201684</strain>
    </source>
</reference>
<dbReference type="EC" id="2.3.2.31" evidence="3"/>
<evidence type="ECO:0000256" key="3">
    <source>
        <dbReference type="ARBA" id="ARBA00012251"/>
    </source>
</evidence>
<evidence type="ECO:0000256" key="4">
    <source>
        <dbReference type="ARBA" id="ARBA00022679"/>
    </source>
</evidence>
<keyword evidence="6" id="KW-0677">Repeat</keyword>
<keyword evidence="9" id="KW-0862">Zinc</keyword>
<organism evidence="12 13">
    <name type="scientific">Aphanomyces euteiches</name>
    <dbReference type="NCBI Taxonomy" id="100861"/>
    <lineage>
        <taxon>Eukaryota</taxon>
        <taxon>Sar</taxon>
        <taxon>Stramenopiles</taxon>
        <taxon>Oomycota</taxon>
        <taxon>Saprolegniomycetes</taxon>
        <taxon>Saprolegniales</taxon>
        <taxon>Verrucalvaceae</taxon>
        <taxon>Aphanomyces</taxon>
    </lineage>
</organism>
<evidence type="ECO:0000259" key="10">
    <source>
        <dbReference type="PROSITE" id="PS50234"/>
    </source>
</evidence>
<dbReference type="VEuPathDB" id="FungiDB:AeMF1_014429"/>
<dbReference type="SMART" id="SM00327">
    <property type="entry name" value="VWA"/>
    <property type="match status" value="1"/>
</dbReference>
<dbReference type="PANTHER" id="PTHR47763">
    <property type="entry name" value="ALPHA-PROTEIN KINASE VWKA"/>
    <property type="match status" value="1"/>
</dbReference>
<evidence type="ECO:0000256" key="6">
    <source>
        <dbReference type="ARBA" id="ARBA00022737"/>
    </source>
</evidence>
<dbReference type="InterPro" id="IPR054694">
    <property type="entry name" value="Parkin-like_IBR"/>
</dbReference>
<keyword evidence="7" id="KW-0863">Zinc-finger</keyword>
<dbReference type="Gene3D" id="3.40.50.410">
    <property type="entry name" value="von Willebrand factor, type A domain"/>
    <property type="match status" value="1"/>
</dbReference>
<comment type="caution">
    <text evidence="12">The sequence shown here is derived from an EMBL/GenBank/DDBJ whole genome shotgun (WGS) entry which is preliminary data.</text>
</comment>
<dbReference type="CDD" id="cd00198">
    <property type="entry name" value="vWFA"/>
    <property type="match status" value="1"/>
</dbReference>
<dbReference type="GO" id="GO:0005737">
    <property type="term" value="C:cytoplasm"/>
    <property type="evidence" value="ECO:0007669"/>
    <property type="project" value="TreeGrafter"/>
</dbReference>
<dbReference type="Pfam" id="PF22605">
    <property type="entry name" value="IBR_2"/>
    <property type="match status" value="1"/>
</dbReference>
<accession>A0A6G0XVU4</accession>
<dbReference type="PANTHER" id="PTHR47763:SF1">
    <property type="entry name" value="DUF659 DOMAIN-CONTAINING PROTEIN"/>
    <property type="match status" value="1"/>
</dbReference>
<comment type="catalytic activity">
    <reaction evidence="1">
        <text>[E2 ubiquitin-conjugating enzyme]-S-ubiquitinyl-L-cysteine + [acceptor protein]-L-lysine = [E2 ubiquitin-conjugating enzyme]-L-cysteine + [acceptor protein]-N(6)-ubiquitinyl-L-lysine.</text>
        <dbReference type="EC" id="2.3.2.31"/>
    </reaction>
</comment>
<dbReference type="GO" id="GO:0008270">
    <property type="term" value="F:zinc ion binding"/>
    <property type="evidence" value="ECO:0007669"/>
    <property type="project" value="UniProtKB-KW"/>
</dbReference>
<proteinExistence type="predicted"/>
<dbReference type="InterPro" id="IPR044066">
    <property type="entry name" value="TRIAD_supradom"/>
</dbReference>
<dbReference type="GO" id="GO:0061630">
    <property type="term" value="F:ubiquitin protein ligase activity"/>
    <property type="evidence" value="ECO:0007669"/>
    <property type="project" value="UniProtKB-EC"/>
</dbReference>
<keyword evidence="4" id="KW-0808">Transferase</keyword>
<keyword evidence="5" id="KW-0479">Metal-binding</keyword>
<evidence type="ECO:0000313" key="13">
    <source>
        <dbReference type="Proteomes" id="UP000481153"/>
    </source>
</evidence>